<keyword evidence="1" id="KW-0812">Transmembrane</keyword>
<reference evidence="2 3" key="1">
    <citation type="submission" date="2018-07" db="EMBL/GenBank/DDBJ databases">
        <title>The genomes of Aspergillus section Nigri reveals drivers in fungal speciation.</title>
        <authorList>
            <consortium name="DOE Joint Genome Institute"/>
            <person name="Vesth T.C."/>
            <person name="Nybo J."/>
            <person name="Theobald S."/>
            <person name="Brandl J."/>
            <person name="Frisvad J.C."/>
            <person name="Nielsen K.F."/>
            <person name="Lyhne E.K."/>
            <person name="Kogle M.E."/>
            <person name="Kuo A."/>
            <person name="Riley R."/>
            <person name="Clum A."/>
            <person name="Nolan M."/>
            <person name="Lipzen A."/>
            <person name="Salamov A."/>
            <person name="Henrissat B."/>
            <person name="Wiebenga A."/>
            <person name="De vries R.P."/>
            <person name="Grigoriev I.V."/>
            <person name="Mortensen U.H."/>
            <person name="Andersen M.R."/>
            <person name="Baker S.E."/>
        </authorList>
    </citation>
    <scope>NUCLEOTIDE SEQUENCE [LARGE SCALE GENOMIC DNA]</scope>
    <source>
        <strain evidence="2 3">CBS 139.54b</strain>
    </source>
</reference>
<dbReference type="AlphaFoldDB" id="A0A3F3Q1C4"/>
<gene>
    <name evidence="2" type="ORF">BDQ94DRAFT_144132</name>
</gene>
<sequence>MNPGAIFQTTNLRDHTIPHFDIRKVCVIIFFYASTIVYMMITLHSMLSMKVNA</sequence>
<dbReference type="RefSeq" id="XP_026625917.1">
    <property type="nucleotide sequence ID" value="XM_026766397.1"/>
</dbReference>
<evidence type="ECO:0000313" key="3">
    <source>
        <dbReference type="Proteomes" id="UP000253729"/>
    </source>
</evidence>
<dbReference type="GeneID" id="38134753"/>
<keyword evidence="1" id="KW-0472">Membrane</keyword>
<name>A0A3F3Q1C4_9EURO</name>
<evidence type="ECO:0000313" key="2">
    <source>
        <dbReference type="EMBL" id="RDH32895.1"/>
    </source>
</evidence>
<proteinExistence type="predicted"/>
<keyword evidence="3" id="KW-1185">Reference proteome</keyword>
<keyword evidence="1" id="KW-1133">Transmembrane helix</keyword>
<dbReference type="Proteomes" id="UP000253729">
    <property type="component" value="Unassembled WGS sequence"/>
</dbReference>
<organism evidence="2 3">
    <name type="scientific">Aspergillus welwitschiae</name>
    <dbReference type="NCBI Taxonomy" id="1341132"/>
    <lineage>
        <taxon>Eukaryota</taxon>
        <taxon>Fungi</taxon>
        <taxon>Dikarya</taxon>
        <taxon>Ascomycota</taxon>
        <taxon>Pezizomycotina</taxon>
        <taxon>Eurotiomycetes</taxon>
        <taxon>Eurotiomycetidae</taxon>
        <taxon>Eurotiales</taxon>
        <taxon>Aspergillaceae</taxon>
        <taxon>Aspergillus</taxon>
        <taxon>Aspergillus subgen. Circumdati</taxon>
    </lineage>
</organism>
<dbReference type="EMBL" id="KZ852048">
    <property type="protein sequence ID" value="RDH32895.1"/>
    <property type="molecule type" value="Genomic_DNA"/>
</dbReference>
<accession>A0A3F3Q1C4</accession>
<protein>
    <submittedName>
        <fullName evidence="2">Uncharacterized protein</fullName>
    </submittedName>
</protein>
<feature type="transmembrane region" description="Helical" evidence="1">
    <location>
        <begin position="25"/>
        <end position="47"/>
    </location>
</feature>
<evidence type="ECO:0000256" key="1">
    <source>
        <dbReference type="SAM" id="Phobius"/>
    </source>
</evidence>